<keyword evidence="3" id="KW-1185">Reference proteome</keyword>
<dbReference type="InterPro" id="IPR012340">
    <property type="entry name" value="NA-bd_OB-fold"/>
</dbReference>
<gene>
    <name evidence="2" type="ORF">OJ252_326</name>
</gene>
<dbReference type="PANTHER" id="PTHR13454:SF11">
    <property type="entry name" value="PROTEIN MCM10 HOMOLOG"/>
    <property type="match status" value="1"/>
</dbReference>
<sequence>MKNLERVSDKNTNVLEENSGLILEKLYFPKVRLGELVEGGNLLKLSGVDQIKNIPNDSSKNNYLLIVFYSVVSDSTFCNDYDLKYIVWNVTDLRGNKTRLYLFGEVFEFLKSEAVGNLYLIINPSIITSDEKNNKCHLSISKVNQVIKVGKVHGFSICKGTNKSGTLCSNPIDSNYQGPLCKYHSSPMSTECLKRNSVNVQPASLLHKNVKSMSLANTNTIQTEHSMDSFNENKIRYKRSLKKGQNVTETSKWGVDLKRVRNDICSEHVIQEIDIFDLNNKLNKAVKENNTTETLSILRHLYSIDTSNITLDRIEKSGIIYTISNIELNDTEIETATFALKIRHKLCNNKGYWPRIKLQISNENFIGVELHSDKSWENVHKQILSLEGEISNKEVNNSDLIIKNVVGERKRNLQRKSTLNNILSKIDGVLSLNTSCDDEIIKLESNKLQTRLVDLERADKILEFKRNINSVKISNAVSCTRCGIWTEGSANLICEKEHPEFLLYNRDAKKESWSCKSCNGQIYSINGYYNSYCPWCKTDTVCNLKRSSIYRLNEDLPDKKDILIIRNGERESEYK</sequence>
<comment type="caution">
    <text evidence="2">The sequence shown here is derived from an EMBL/GenBank/DDBJ whole genome shotgun (WGS) entry which is preliminary data.</text>
</comment>
<dbReference type="EMBL" id="JAPCXB010000011">
    <property type="protein sequence ID" value="KAJ1615240.1"/>
    <property type="molecule type" value="Genomic_DNA"/>
</dbReference>
<feature type="domain" description="MCM10 OB-fold" evidence="1">
    <location>
        <begin position="18"/>
        <end position="147"/>
    </location>
</feature>
<accession>A0ABQ8PBF0</accession>
<evidence type="ECO:0000313" key="3">
    <source>
        <dbReference type="Proteomes" id="UP001071777"/>
    </source>
</evidence>
<protein>
    <submittedName>
        <fullName evidence="2">Mcm10p-like'Mcm10p-like</fullName>
    </submittedName>
</protein>
<evidence type="ECO:0000259" key="1">
    <source>
        <dbReference type="Pfam" id="PF22379"/>
    </source>
</evidence>
<dbReference type="InterPro" id="IPR055065">
    <property type="entry name" value="OB_MCM10"/>
</dbReference>
<proteinExistence type="predicted"/>
<evidence type="ECO:0000313" key="2">
    <source>
        <dbReference type="EMBL" id="KAJ1615240.1"/>
    </source>
</evidence>
<dbReference type="Proteomes" id="UP001071777">
    <property type="component" value="Unassembled WGS sequence"/>
</dbReference>
<name>A0ABQ8PBF0_9CRYT</name>
<reference evidence="2" key="1">
    <citation type="submission" date="2022-10" db="EMBL/GenBank/DDBJ databases">
        <title>Adaptive evolution leads to modifications in subtelomeric GC content in a zoonotic Cryptosporidium species.</title>
        <authorList>
            <person name="Li J."/>
            <person name="Feng Y."/>
            <person name="Xiao L."/>
        </authorList>
    </citation>
    <scope>NUCLEOTIDE SEQUENCE</scope>
    <source>
        <strain evidence="2">25894</strain>
    </source>
</reference>
<dbReference type="Gene3D" id="2.40.50.140">
    <property type="entry name" value="Nucleic acid-binding proteins"/>
    <property type="match status" value="1"/>
</dbReference>
<organism evidence="2 3">
    <name type="scientific">Cryptosporidium canis</name>
    <dbReference type="NCBI Taxonomy" id="195482"/>
    <lineage>
        <taxon>Eukaryota</taxon>
        <taxon>Sar</taxon>
        <taxon>Alveolata</taxon>
        <taxon>Apicomplexa</taxon>
        <taxon>Conoidasida</taxon>
        <taxon>Coccidia</taxon>
        <taxon>Eucoccidiorida</taxon>
        <taxon>Eimeriorina</taxon>
        <taxon>Cryptosporidiidae</taxon>
        <taxon>Cryptosporidium</taxon>
    </lineage>
</organism>
<dbReference type="InterPro" id="IPR040184">
    <property type="entry name" value="Mcm10"/>
</dbReference>
<dbReference type="PANTHER" id="PTHR13454">
    <property type="entry name" value="PROTEIN MCM10 HOMOLOG"/>
    <property type="match status" value="1"/>
</dbReference>
<dbReference type="Pfam" id="PF22379">
    <property type="entry name" value="OB_MCM10"/>
    <property type="match status" value="1"/>
</dbReference>